<keyword evidence="10" id="KW-0472">Membrane</keyword>
<comment type="catalytic activity">
    <reaction evidence="8">
        <text>[GlcNAc-(1-&gt;4)-Mur2Ac(oyl-L-Ala-gamma-D-Glu-L-Lys-D-Ala-D-Ala)](n)-di-trans,octa-cis-undecaprenyl diphosphate + beta-D-GlcNAc-(1-&gt;4)-Mur2Ac(oyl-L-Ala-gamma-D-Glu-L-Lys-D-Ala-D-Ala)-di-trans,octa-cis-undecaprenyl diphosphate = [GlcNAc-(1-&gt;4)-Mur2Ac(oyl-L-Ala-gamma-D-Glu-L-Lys-D-Ala-D-Ala)](n+1)-di-trans,octa-cis-undecaprenyl diphosphate + di-trans,octa-cis-undecaprenyl diphosphate + H(+)</text>
        <dbReference type="Rhea" id="RHEA:23708"/>
        <dbReference type="Rhea" id="RHEA-COMP:9602"/>
        <dbReference type="Rhea" id="RHEA-COMP:9603"/>
        <dbReference type="ChEBI" id="CHEBI:15378"/>
        <dbReference type="ChEBI" id="CHEBI:58405"/>
        <dbReference type="ChEBI" id="CHEBI:60033"/>
        <dbReference type="ChEBI" id="CHEBI:78435"/>
        <dbReference type="EC" id="2.4.99.28"/>
    </reaction>
</comment>
<dbReference type="PANTHER" id="PTHR32282:SF34">
    <property type="entry name" value="PENICILLIN-BINDING PROTEIN 1A"/>
    <property type="match status" value="1"/>
</dbReference>
<feature type="region of interest" description="Disordered" evidence="9">
    <location>
        <begin position="1"/>
        <end position="253"/>
    </location>
</feature>
<keyword evidence="14" id="KW-1185">Reference proteome</keyword>
<dbReference type="Gene3D" id="3.40.710.10">
    <property type="entry name" value="DD-peptidase/beta-lactamase superfamily"/>
    <property type="match status" value="1"/>
</dbReference>
<evidence type="ECO:0000259" key="11">
    <source>
        <dbReference type="Pfam" id="PF00905"/>
    </source>
</evidence>
<organism evidence="13 14">
    <name type="scientific">Actinoallomurus vinaceus</name>
    <dbReference type="NCBI Taxonomy" id="1080074"/>
    <lineage>
        <taxon>Bacteria</taxon>
        <taxon>Bacillati</taxon>
        <taxon>Actinomycetota</taxon>
        <taxon>Actinomycetes</taxon>
        <taxon>Streptosporangiales</taxon>
        <taxon>Thermomonosporaceae</taxon>
        <taxon>Actinoallomurus</taxon>
    </lineage>
</organism>
<evidence type="ECO:0000256" key="3">
    <source>
        <dbReference type="ARBA" id="ARBA00022676"/>
    </source>
</evidence>
<proteinExistence type="predicted"/>
<keyword evidence="5" id="KW-0378">Hydrolase</keyword>
<dbReference type="InterPro" id="IPR023346">
    <property type="entry name" value="Lysozyme-like_dom_sf"/>
</dbReference>
<feature type="compositionally biased region" description="Pro residues" evidence="9">
    <location>
        <begin position="916"/>
        <end position="925"/>
    </location>
</feature>
<evidence type="ECO:0000256" key="7">
    <source>
        <dbReference type="ARBA" id="ARBA00034000"/>
    </source>
</evidence>
<protein>
    <recommendedName>
        <fullName evidence="15">Penicillin-insensitive transglycosylase</fullName>
    </recommendedName>
</protein>
<feature type="compositionally biased region" description="Low complexity" evidence="9">
    <location>
        <begin position="194"/>
        <end position="221"/>
    </location>
</feature>
<comment type="catalytic activity">
    <reaction evidence="7">
        <text>Preferential cleavage: (Ac)2-L-Lys-D-Ala-|-D-Ala. Also transpeptidation of peptidyl-alanyl moieties that are N-acyl substituents of D-alanine.</text>
        <dbReference type="EC" id="3.4.16.4"/>
    </reaction>
</comment>
<dbReference type="RefSeq" id="WP_345435370.1">
    <property type="nucleotide sequence ID" value="NZ_BAABHK010000010.1"/>
</dbReference>
<feature type="compositionally biased region" description="Polar residues" evidence="9">
    <location>
        <begin position="128"/>
        <end position="140"/>
    </location>
</feature>
<sequence>MSDKDTGVGAGESQMPDTSADDGDPTTPVDGPDGATSESAADDSRSSPTAASGAGSPPAAANGTETSPDLAKSPGTSPTVANGSRSSQDATDGAGSSPTSTDDAETSVDLVKSPATSSAVAKDAETSPDLTKSSGISPTAANGGGSPQDATDGADASPTSTDDAETSVDLVKSPGNSPTVANEIGSSHGGTNGTGSSPTSGSSGASNNDDAVGLEAAAGPEDAADPRGVAVPASAVESGAADLDDATRPDIAPTVEPTAGALVVAAESPSAVTAVHALPEGEKSTEKPKKPKKKRSRRVKWLRRSAYVLGVLILLPVVGFIVAYLMTPVPSSAQPDAEKEASVVYYSDGSVMLRTGLDRQPVPLSKVPKPVRDAVISAENRSFYSDPGVSFKGTARAFWATATGGSMQGGSTITQQMVRNYYSGLSQQRTASRKLKEIMIALKVGREKDKSWILQQYLNTIYFGRGAYSIQSAAQAYFGKDVQDLTPAEGAYLAAAIQVPTYAGDLSMNGARGYMQARWKYVVDGMVQMKTITPQQAATLQFPVPKKPKVRDTYGGQKGYMYQLVVSELKRMGYTQEQIDKGGLKVRTTFDKDLMDDAKQAVEGAMPSGVSSKVMAGLVSVDPSTGEINALYGGKNYIDQQLSAATTQVQPGSGFKPYVLAAALDDGMSLDDYVDGSNGQTFDGTAIHNDAGEDFGMVNLVTATEQSINTAYVNIAQKIGNDKVMKMAEKLGIPESQLTANGANTAATFPLGVINLSAEQQAAAYAAFATEGVYHAPHVIRSVTDRNGKKRVVPTTGKRVFSTQVARDATYAMQKVIDSGTGTRAALPDRNAAGKTGTTSSGRQVWFNGFIPQLAASVAVFRTDNKALSLPGYTVYGGSLPATIWHNFLVKADADMPVKSFGDPSVYVGGRQWPTPTAPVQPRPHPTLSRPRTTGPSRPSTPTHIPTHIPTHVPTGGPTGGPTGRVYDGGDPNSVF</sequence>
<evidence type="ECO:0000256" key="5">
    <source>
        <dbReference type="ARBA" id="ARBA00022801"/>
    </source>
</evidence>
<feature type="region of interest" description="Disordered" evidence="9">
    <location>
        <begin position="912"/>
        <end position="976"/>
    </location>
</feature>
<feature type="domain" description="Glycosyl transferase family 51" evidence="12">
    <location>
        <begin position="356"/>
        <end position="526"/>
    </location>
</feature>
<evidence type="ECO:0000313" key="14">
    <source>
        <dbReference type="Proteomes" id="UP001501442"/>
    </source>
</evidence>
<dbReference type="Gene3D" id="1.10.3810.10">
    <property type="entry name" value="Biosynthetic peptidoglycan transglycosylase-like"/>
    <property type="match status" value="1"/>
</dbReference>
<dbReference type="InterPro" id="IPR012338">
    <property type="entry name" value="Beta-lactam/transpept-like"/>
</dbReference>
<feature type="domain" description="Penicillin-binding protein transpeptidase" evidence="11">
    <location>
        <begin position="618"/>
        <end position="860"/>
    </location>
</feature>
<name>A0ABP8UJ42_9ACTN</name>
<evidence type="ECO:0000256" key="1">
    <source>
        <dbReference type="ARBA" id="ARBA00022645"/>
    </source>
</evidence>
<keyword evidence="1" id="KW-0121">Carboxypeptidase</keyword>
<feature type="compositionally biased region" description="Basic and acidic residues" evidence="9">
    <location>
        <begin position="279"/>
        <end position="288"/>
    </location>
</feature>
<evidence type="ECO:0000256" key="10">
    <source>
        <dbReference type="SAM" id="Phobius"/>
    </source>
</evidence>
<evidence type="ECO:0000313" key="13">
    <source>
        <dbReference type="EMBL" id="GAA4632380.1"/>
    </source>
</evidence>
<keyword evidence="6" id="KW-0511">Multifunctional enzyme</keyword>
<evidence type="ECO:0008006" key="15">
    <source>
        <dbReference type="Google" id="ProtNLM"/>
    </source>
</evidence>
<evidence type="ECO:0000256" key="9">
    <source>
        <dbReference type="SAM" id="MobiDB-lite"/>
    </source>
</evidence>
<keyword evidence="2" id="KW-0645">Protease</keyword>
<evidence type="ECO:0000256" key="8">
    <source>
        <dbReference type="ARBA" id="ARBA00049902"/>
    </source>
</evidence>
<feature type="compositionally biased region" description="Low complexity" evidence="9">
    <location>
        <begin position="46"/>
        <end position="63"/>
    </location>
</feature>
<feature type="transmembrane region" description="Helical" evidence="10">
    <location>
        <begin position="305"/>
        <end position="326"/>
    </location>
</feature>
<evidence type="ECO:0000256" key="2">
    <source>
        <dbReference type="ARBA" id="ARBA00022670"/>
    </source>
</evidence>
<dbReference type="InterPro" id="IPR050396">
    <property type="entry name" value="Glycosyltr_51/Transpeptidase"/>
</dbReference>
<dbReference type="SUPFAM" id="SSF53955">
    <property type="entry name" value="Lysozyme-like"/>
    <property type="match status" value="1"/>
</dbReference>
<dbReference type="Pfam" id="PF00912">
    <property type="entry name" value="Transgly"/>
    <property type="match status" value="1"/>
</dbReference>
<dbReference type="InterPro" id="IPR001460">
    <property type="entry name" value="PCN-bd_Tpept"/>
</dbReference>
<evidence type="ECO:0000259" key="12">
    <source>
        <dbReference type="Pfam" id="PF00912"/>
    </source>
</evidence>
<gene>
    <name evidence="13" type="ORF">GCM10023196_065590</name>
</gene>
<keyword evidence="10" id="KW-0812">Transmembrane</keyword>
<feature type="region of interest" description="Disordered" evidence="9">
    <location>
        <begin position="277"/>
        <end position="296"/>
    </location>
</feature>
<feature type="compositionally biased region" description="Polar residues" evidence="9">
    <location>
        <begin position="74"/>
        <end position="101"/>
    </location>
</feature>
<dbReference type="EMBL" id="BAABHK010000010">
    <property type="protein sequence ID" value="GAA4632380.1"/>
    <property type="molecule type" value="Genomic_DNA"/>
</dbReference>
<comment type="caution">
    <text evidence="13">The sequence shown here is derived from an EMBL/GenBank/DDBJ whole genome shotgun (WGS) entry which is preliminary data.</text>
</comment>
<keyword evidence="10" id="KW-1133">Transmembrane helix</keyword>
<evidence type="ECO:0000256" key="6">
    <source>
        <dbReference type="ARBA" id="ARBA00023268"/>
    </source>
</evidence>
<dbReference type="PANTHER" id="PTHR32282">
    <property type="entry name" value="BINDING PROTEIN TRANSPEPTIDASE, PUTATIVE-RELATED"/>
    <property type="match status" value="1"/>
</dbReference>
<feature type="compositionally biased region" description="Low complexity" evidence="9">
    <location>
        <begin position="926"/>
        <end position="956"/>
    </location>
</feature>
<evidence type="ECO:0000256" key="4">
    <source>
        <dbReference type="ARBA" id="ARBA00022679"/>
    </source>
</evidence>
<accession>A0ABP8UJ42</accession>
<dbReference type="Pfam" id="PF00905">
    <property type="entry name" value="Transpeptidase"/>
    <property type="match status" value="1"/>
</dbReference>
<feature type="compositionally biased region" description="Low complexity" evidence="9">
    <location>
        <begin position="25"/>
        <end position="36"/>
    </location>
</feature>
<keyword evidence="4" id="KW-0808">Transferase</keyword>
<dbReference type="SUPFAM" id="SSF56601">
    <property type="entry name" value="beta-lactamase/transpeptidase-like"/>
    <property type="match status" value="1"/>
</dbReference>
<dbReference type="InterPro" id="IPR001264">
    <property type="entry name" value="Glyco_trans_51"/>
</dbReference>
<dbReference type="Proteomes" id="UP001501442">
    <property type="component" value="Unassembled WGS sequence"/>
</dbReference>
<keyword evidence="3" id="KW-0328">Glycosyltransferase</keyword>
<dbReference type="InterPro" id="IPR036950">
    <property type="entry name" value="PBP_transglycosylase"/>
</dbReference>
<reference evidence="14" key="1">
    <citation type="journal article" date="2019" name="Int. J. Syst. Evol. Microbiol.">
        <title>The Global Catalogue of Microorganisms (GCM) 10K type strain sequencing project: providing services to taxonomists for standard genome sequencing and annotation.</title>
        <authorList>
            <consortium name="The Broad Institute Genomics Platform"/>
            <consortium name="The Broad Institute Genome Sequencing Center for Infectious Disease"/>
            <person name="Wu L."/>
            <person name="Ma J."/>
        </authorList>
    </citation>
    <scope>NUCLEOTIDE SEQUENCE [LARGE SCALE GENOMIC DNA]</scope>
    <source>
        <strain evidence="14">JCM 17939</strain>
    </source>
</reference>